<dbReference type="CDD" id="cd00751">
    <property type="entry name" value="thiolase"/>
    <property type="match status" value="1"/>
</dbReference>
<dbReference type="InterPro" id="IPR020617">
    <property type="entry name" value="Thiolase_C"/>
</dbReference>
<evidence type="ECO:0000313" key="8">
    <source>
        <dbReference type="Proteomes" id="UP001301152"/>
    </source>
</evidence>
<dbReference type="InterPro" id="IPR016039">
    <property type="entry name" value="Thiolase-like"/>
</dbReference>
<comment type="caution">
    <text evidence="7">The sequence shown here is derived from an EMBL/GenBank/DDBJ whole genome shotgun (WGS) entry which is preliminary data.</text>
</comment>
<comment type="similarity">
    <text evidence="1 4">Belongs to the thiolase-like superfamily. Thiolase family.</text>
</comment>
<evidence type="ECO:0000256" key="3">
    <source>
        <dbReference type="ARBA" id="ARBA00023315"/>
    </source>
</evidence>
<feature type="domain" description="Thiolase C-terminal" evidence="6">
    <location>
        <begin position="279"/>
        <end position="402"/>
    </location>
</feature>
<dbReference type="Gene3D" id="3.40.47.10">
    <property type="match status" value="1"/>
</dbReference>
<dbReference type="PIRSF" id="PIRSF000429">
    <property type="entry name" value="Ac-CoA_Ac_transf"/>
    <property type="match status" value="1"/>
</dbReference>
<dbReference type="EC" id="2.3.1.16" evidence="7"/>
<dbReference type="GO" id="GO:0003988">
    <property type="term" value="F:acetyl-CoA C-acyltransferase activity"/>
    <property type="evidence" value="ECO:0007669"/>
    <property type="project" value="UniProtKB-EC"/>
</dbReference>
<dbReference type="InterPro" id="IPR002155">
    <property type="entry name" value="Thiolase"/>
</dbReference>
<gene>
    <name evidence="7" type="ORF">OQ497_02360</name>
</gene>
<dbReference type="PANTHER" id="PTHR18919">
    <property type="entry name" value="ACETYL-COA C-ACYLTRANSFERASE"/>
    <property type="match status" value="1"/>
</dbReference>
<dbReference type="RefSeq" id="WP_242005220.1">
    <property type="nucleotide sequence ID" value="NZ_JAPIUZ010000001.1"/>
</dbReference>
<dbReference type="Pfam" id="PF02803">
    <property type="entry name" value="Thiolase_C"/>
    <property type="match status" value="1"/>
</dbReference>
<dbReference type="SUPFAM" id="SSF53901">
    <property type="entry name" value="Thiolase-like"/>
    <property type="match status" value="2"/>
</dbReference>
<dbReference type="NCBIfam" id="TIGR01930">
    <property type="entry name" value="AcCoA-C-Actrans"/>
    <property type="match status" value="1"/>
</dbReference>
<dbReference type="EMBL" id="JAPIUZ010000001">
    <property type="protein sequence ID" value="MCX2562814.1"/>
    <property type="molecule type" value="Genomic_DNA"/>
</dbReference>
<evidence type="ECO:0000256" key="4">
    <source>
        <dbReference type="RuleBase" id="RU003557"/>
    </source>
</evidence>
<keyword evidence="3 4" id="KW-0012">Acyltransferase</keyword>
<evidence type="ECO:0000313" key="7">
    <source>
        <dbReference type="EMBL" id="MCX2562814.1"/>
    </source>
</evidence>
<dbReference type="PANTHER" id="PTHR18919:SF107">
    <property type="entry name" value="ACETYL-COA ACETYLTRANSFERASE, CYTOSOLIC"/>
    <property type="match status" value="1"/>
</dbReference>
<evidence type="ECO:0000259" key="5">
    <source>
        <dbReference type="Pfam" id="PF00108"/>
    </source>
</evidence>
<protein>
    <submittedName>
        <fullName evidence="7">Acetyl-CoA C-acyltransferase</fullName>
        <ecNumber evidence="7">2.3.1.16</ecNumber>
    </submittedName>
</protein>
<organism evidence="7 8">
    <name type="scientific">Acetobacter thailandicus</name>
    <dbReference type="NCBI Taxonomy" id="1502842"/>
    <lineage>
        <taxon>Bacteria</taxon>
        <taxon>Pseudomonadati</taxon>
        <taxon>Pseudomonadota</taxon>
        <taxon>Alphaproteobacteria</taxon>
        <taxon>Acetobacterales</taxon>
        <taxon>Acetobacteraceae</taxon>
        <taxon>Acetobacter</taxon>
    </lineage>
</organism>
<feature type="domain" description="Thiolase N-terminal" evidence="5">
    <location>
        <begin position="9"/>
        <end position="271"/>
    </location>
</feature>
<reference evidence="7 8" key="1">
    <citation type="submission" date="2022-11" db="EMBL/GenBank/DDBJ databases">
        <title>Genome sequencing of Acetobacter type strain.</title>
        <authorList>
            <person name="Heo J."/>
            <person name="Lee D."/>
            <person name="Han B.-H."/>
            <person name="Hong S.-B."/>
            <person name="Kwon S.-W."/>
        </authorList>
    </citation>
    <scope>NUCLEOTIDE SEQUENCE [LARGE SCALE GENOMIC DNA]</scope>
    <source>
        <strain evidence="7 8">KACC 21253</strain>
    </source>
</reference>
<dbReference type="Proteomes" id="UP001301152">
    <property type="component" value="Unassembled WGS sequence"/>
</dbReference>
<keyword evidence="2 4" id="KW-0808">Transferase</keyword>
<evidence type="ECO:0000256" key="1">
    <source>
        <dbReference type="ARBA" id="ARBA00010982"/>
    </source>
</evidence>
<sequence>MDNVMAQAFICDYVRTPVGCFGGVLSCVRVDELASVPLAALTARNKTVDWAAVDDVITGCASQTGESSRNIARLALLLAGLPVEVSGTTVNRLSGSGMEAVMTAARAIKAGEAELIIAGGVDSMSRAALLLPEADIIFPRSEKHDISLASRFLNPKIRQMYGDFISSVTADKVALHYHIPRADQDAFAVRSQIKAAVAQTTGRLLKETVSVTVRQKGGGDHVIVKDEMPHPVSQDFLSGLKPVNSCEGATVTEGNSAALSDGACALLIASEHAVEKYALTPLARITGAVAAGASFRAGGAGGAGAAKKLLKRLGWNPTELDLLEINEEFASQALATLRVMGIADDDLRVNPNGGAIAMGHSPGMSGARLVGTAALELSLMAGKLALAATETDDGQGIAVGLERV</sequence>
<accession>A0ABT3QC52</accession>
<proteinExistence type="inferred from homology"/>
<evidence type="ECO:0000256" key="2">
    <source>
        <dbReference type="ARBA" id="ARBA00022679"/>
    </source>
</evidence>
<dbReference type="Pfam" id="PF00108">
    <property type="entry name" value="Thiolase_N"/>
    <property type="match status" value="1"/>
</dbReference>
<dbReference type="InterPro" id="IPR020616">
    <property type="entry name" value="Thiolase_N"/>
</dbReference>
<keyword evidence="8" id="KW-1185">Reference proteome</keyword>
<name>A0ABT3QC52_9PROT</name>
<evidence type="ECO:0000259" key="6">
    <source>
        <dbReference type="Pfam" id="PF02803"/>
    </source>
</evidence>